<dbReference type="KEGG" id="pbm:CL52_06885"/>
<dbReference type="GeneID" id="77259642"/>
<evidence type="ECO:0000313" key="5">
    <source>
        <dbReference type="Proteomes" id="UP000182276"/>
    </source>
</evidence>
<keyword evidence="5" id="KW-1185">Reference proteome</keyword>
<dbReference type="Gene3D" id="1.10.260.40">
    <property type="entry name" value="lambda repressor-like DNA-binding domains"/>
    <property type="match status" value="1"/>
</dbReference>
<evidence type="ECO:0000313" key="4">
    <source>
        <dbReference type="Proteomes" id="UP000031271"/>
    </source>
</evidence>
<dbReference type="AlphaFoldDB" id="A0A8D4C2D2"/>
<dbReference type="EMBL" id="FNHO01000004">
    <property type="protein sequence ID" value="SDM35848.1"/>
    <property type="molecule type" value="Genomic_DNA"/>
</dbReference>
<dbReference type="Proteomes" id="UP000182276">
    <property type="component" value="Unassembled WGS sequence"/>
</dbReference>
<dbReference type="SMART" id="SM00530">
    <property type="entry name" value="HTH_XRE"/>
    <property type="match status" value="1"/>
</dbReference>
<dbReference type="GO" id="GO:0003677">
    <property type="term" value="F:DNA binding"/>
    <property type="evidence" value="ECO:0007669"/>
    <property type="project" value="UniProtKB-KW"/>
</dbReference>
<gene>
    <name evidence="2" type="ORF">CL52_06885</name>
    <name evidence="3" type="ORF">SAMN05660875_104192</name>
</gene>
<organism evidence="2 4">
    <name type="scientific">Stutzerimonas balearica DSM 6083</name>
    <dbReference type="NCBI Taxonomy" id="1123016"/>
    <lineage>
        <taxon>Bacteria</taxon>
        <taxon>Pseudomonadati</taxon>
        <taxon>Pseudomonadota</taxon>
        <taxon>Gammaproteobacteria</taxon>
        <taxon>Pseudomonadales</taxon>
        <taxon>Pseudomonadaceae</taxon>
        <taxon>Stutzerimonas</taxon>
    </lineage>
</organism>
<feature type="domain" description="HTH cro/C1-type" evidence="1">
    <location>
        <begin position="52"/>
        <end position="104"/>
    </location>
</feature>
<dbReference type="SUPFAM" id="SSF47413">
    <property type="entry name" value="lambda repressor-like DNA-binding domains"/>
    <property type="match status" value="1"/>
</dbReference>
<evidence type="ECO:0000313" key="2">
    <source>
        <dbReference type="EMBL" id="AJE14780.1"/>
    </source>
</evidence>
<keyword evidence="3" id="KW-0238">DNA-binding</keyword>
<name>A0A8D4C2D2_9GAMM</name>
<sequence length="108" mass="11861">MNVQVITRDGVPEYAVIPWDEYQALLVAAGREPAAEQAAAPARMERPSLSRLAELRETADLDTDSLARSIGISPAYMTLIERGERLPDAAIRRALARVLGVDGWEEDD</sequence>
<evidence type="ECO:0000313" key="3">
    <source>
        <dbReference type="EMBL" id="SDM35848.1"/>
    </source>
</evidence>
<protein>
    <submittedName>
        <fullName evidence="2">Cro/Cl family transcriptional regulator</fullName>
    </submittedName>
    <submittedName>
        <fullName evidence="3">DNA-binding transcriptional regulator, XRE-family HTH domain</fullName>
    </submittedName>
</protein>
<reference evidence="4" key="1">
    <citation type="submission" date="2014-03" db="EMBL/GenBank/DDBJ databases">
        <title>Complete genome of Pseudomonas balearica DSM 6083T, a sewage water isolate from an enrichment with 2-methylnaphthalene.</title>
        <authorList>
            <person name="Salva-Serra F."/>
            <person name="Jaen-Luchoro D."/>
            <person name="Busquets A."/>
            <person name="Pena A."/>
            <person name="Gomila M."/>
            <person name="Bosch R."/>
            <person name="Nogales B."/>
            <person name="Garcia-Valdes E."/>
            <person name="Lalucat J."/>
            <person name="Bennasar A."/>
        </authorList>
    </citation>
    <scope>NUCLEOTIDE SEQUENCE [LARGE SCALE GENOMIC DNA]</scope>
    <source>
        <strain evidence="4">DSM 6083</strain>
    </source>
</reference>
<reference evidence="3 5" key="2">
    <citation type="submission" date="2016-10" db="EMBL/GenBank/DDBJ databases">
        <authorList>
            <person name="Varghese N."/>
            <person name="Submissions S."/>
        </authorList>
    </citation>
    <scope>NUCLEOTIDE SEQUENCE [LARGE SCALE GENOMIC DNA]</scope>
    <source>
        <strain evidence="3 5">DSM 6083</strain>
    </source>
</reference>
<dbReference type="InterPro" id="IPR010982">
    <property type="entry name" value="Lambda_DNA-bd_dom_sf"/>
</dbReference>
<proteinExistence type="predicted"/>
<accession>A0A8D4C2D2</accession>
<dbReference type="CDD" id="cd00093">
    <property type="entry name" value="HTH_XRE"/>
    <property type="match status" value="1"/>
</dbReference>
<dbReference type="EMBL" id="CP007511">
    <property type="protein sequence ID" value="AJE14780.1"/>
    <property type="molecule type" value="Genomic_DNA"/>
</dbReference>
<evidence type="ECO:0000259" key="1">
    <source>
        <dbReference type="PROSITE" id="PS50943"/>
    </source>
</evidence>
<reference evidence="2 4" key="3">
    <citation type="journal article" name="Genome Announc.">
        <title>Complete Genome Sequence of Pseudomonas balearica DSM 6083T.</title>
        <authorList>
            <person name="Bennasar-Figueras A."/>
            <person name="Salva-Serra F."/>
            <person name="Jaen-Luchoro D."/>
            <person name="Segui C."/>
            <person name="Aliaga F."/>
            <person name="Busquets A."/>
            <person name="Gomila M."/>
            <person name="Moore E.R."/>
            <person name="Lalucat J."/>
        </authorList>
    </citation>
    <scope>NUCLEOTIDE SEQUENCE [LARGE SCALE GENOMIC DNA]</scope>
    <source>
        <strain evidence="4">DSM 6083</strain>
        <strain evidence="2">DSM6083</strain>
    </source>
</reference>
<dbReference type="InterPro" id="IPR001387">
    <property type="entry name" value="Cro/C1-type_HTH"/>
</dbReference>
<dbReference type="RefSeq" id="WP_041106235.1">
    <property type="nucleotide sequence ID" value="NZ_CP007511.1"/>
</dbReference>
<dbReference type="PROSITE" id="PS50943">
    <property type="entry name" value="HTH_CROC1"/>
    <property type="match status" value="1"/>
</dbReference>
<dbReference type="Proteomes" id="UP000031271">
    <property type="component" value="Chromosome"/>
</dbReference>
<dbReference type="Pfam" id="PF13560">
    <property type="entry name" value="HTH_31"/>
    <property type="match status" value="1"/>
</dbReference>